<organism evidence="2 3">
    <name type="scientific">Haloplanus litoreus</name>
    <dbReference type="NCBI Taxonomy" id="767515"/>
    <lineage>
        <taxon>Archaea</taxon>
        <taxon>Methanobacteriati</taxon>
        <taxon>Methanobacteriota</taxon>
        <taxon>Stenosarchaea group</taxon>
        <taxon>Halobacteria</taxon>
        <taxon>Halobacteriales</taxon>
        <taxon>Haloferacaceae</taxon>
        <taxon>Haloplanus</taxon>
    </lineage>
</organism>
<feature type="compositionally biased region" description="Basic and acidic residues" evidence="1">
    <location>
        <begin position="144"/>
        <end position="154"/>
    </location>
</feature>
<keyword evidence="3" id="KW-1185">Reference proteome</keyword>
<name>A0ABD5ZVA3_9EURY</name>
<feature type="compositionally biased region" description="Low complexity" evidence="1">
    <location>
        <begin position="99"/>
        <end position="112"/>
    </location>
</feature>
<dbReference type="PANTHER" id="PTHR16537">
    <property type="entry name" value="SJOEGREN SYNDROME/SCLERODERMA AUTOANTIGEN 1"/>
    <property type="match status" value="1"/>
</dbReference>
<dbReference type="InterPro" id="IPR009563">
    <property type="entry name" value="SSSCA1"/>
</dbReference>
<dbReference type="AlphaFoldDB" id="A0ABD5ZVA3"/>
<feature type="region of interest" description="Disordered" evidence="1">
    <location>
        <begin position="67"/>
        <end position="175"/>
    </location>
</feature>
<proteinExistence type="predicted"/>
<dbReference type="InterPro" id="IPR051888">
    <property type="entry name" value="UPF0148_domain"/>
</dbReference>
<evidence type="ECO:0000256" key="1">
    <source>
        <dbReference type="SAM" id="MobiDB-lite"/>
    </source>
</evidence>
<dbReference type="EMBL" id="JBHTAT010000001">
    <property type="protein sequence ID" value="MFC7254304.1"/>
    <property type="molecule type" value="Genomic_DNA"/>
</dbReference>
<dbReference type="RefSeq" id="WP_379702503.1">
    <property type="nucleotide sequence ID" value="NZ_JBHTAT010000001.1"/>
</dbReference>
<comment type="caution">
    <text evidence="2">The sequence shown here is derived from an EMBL/GenBank/DDBJ whole genome shotgun (WGS) entry which is preliminary data.</text>
</comment>
<dbReference type="GeneID" id="96952614"/>
<feature type="compositionally biased region" description="Low complexity" evidence="1">
    <location>
        <begin position="67"/>
        <end position="77"/>
    </location>
</feature>
<evidence type="ECO:0000313" key="2">
    <source>
        <dbReference type="EMBL" id="MFC7254304.1"/>
    </source>
</evidence>
<accession>A0ABD5ZVA3</accession>
<feature type="compositionally biased region" description="Basic and acidic residues" evidence="1">
    <location>
        <begin position="162"/>
        <end position="174"/>
    </location>
</feature>
<dbReference type="PANTHER" id="PTHR16537:SF1">
    <property type="entry name" value="PROTEIN ZNRD2"/>
    <property type="match status" value="1"/>
</dbReference>
<dbReference type="Proteomes" id="UP001596434">
    <property type="component" value="Unassembled WGS sequence"/>
</dbReference>
<evidence type="ECO:0000313" key="3">
    <source>
        <dbReference type="Proteomes" id="UP001596434"/>
    </source>
</evidence>
<dbReference type="Pfam" id="PF06677">
    <property type="entry name" value="Auto_anti-p27"/>
    <property type="match status" value="1"/>
</dbReference>
<feature type="compositionally biased region" description="Acidic residues" evidence="1">
    <location>
        <begin position="83"/>
        <end position="98"/>
    </location>
</feature>
<protein>
    <submittedName>
        <fullName evidence="2">Sjogren's syndrome/scleroderma autoantigen 1 family protein</fullName>
    </submittedName>
</protein>
<sequence>MSGFDKEAERERLREKYEQDQEKRAATQRMSELLLKGATMTNSHCDSCGDPIFRYDGQEFCPTCQAANADDAASAETEPADPPTEDETAATDADETPTDESPAVTADAVTDTTTRHPSPPAVDTRERRPAPTTERGTDSTADARMGELAEDDRTSGGGDAAPSRRDGSSLDDARASLSRTLGRFARAAEETDDPRRAEELLGAAREAAETLSALDDCRF</sequence>
<reference evidence="2 3" key="1">
    <citation type="journal article" date="2019" name="Int. J. Syst. Evol. Microbiol.">
        <title>The Global Catalogue of Microorganisms (GCM) 10K type strain sequencing project: providing services to taxonomists for standard genome sequencing and annotation.</title>
        <authorList>
            <consortium name="The Broad Institute Genomics Platform"/>
            <consortium name="The Broad Institute Genome Sequencing Center for Infectious Disease"/>
            <person name="Wu L."/>
            <person name="Ma J."/>
        </authorList>
    </citation>
    <scope>NUCLEOTIDE SEQUENCE [LARGE SCALE GENOMIC DNA]</scope>
    <source>
        <strain evidence="2 3">GX21</strain>
    </source>
</reference>
<feature type="region of interest" description="Disordered" evidence="1">
    <location>
        <begin position="1"/>
        <end position="30"/>
    </location>
</feature>
<feature type="compositionally biased region" description="Basic and acidic residues" evidence="1">
    <location>
        <begin position="1"/>
        <end position="25"/>
    </location>
</feature>
<gene>
    <name evidence="2" type="ORF">ACFQKE_03145</name>
</gene>